<dbReference type="PANTHER" id="PTHR43806">
    <property type="entry name" value="PEPTIDASE S8"/>
    <property type="match status" value="1"/>
</dbReference>
<dbReference type="InterPro" id="IPR023827">
    <property type="entry name" value="Peptidase_S8_Asp-AS"/>
</dbReference>
<evidence type="ECO:0000256" key="1">
    <source>
        <dbReference type="ARBA" id="ARBA00011073"/>
    </source>
</evidence>
<dbReference type="PROSITE" id="PS00136">
    <property type="entry name" value="SUBTILASE_ASP"/>
    <property type="match status" value="1"/>
</dbReference>
<dbReference type="InterPro" id="IPR015500">
    <property type="entry name" value="Peptidase_S8_subtilisin-rel"/>
</dbReference>
<keyword evidence="5 6" id="KW-0720">Serine protease</keyword>
<keyword evidence="4 6" id="KW-0378">Hydrolase</keyword>
<dbReference type="Gene3D" id="3.40.50.200">
    <property type="entry name" value="Peptidase S8/S53 domain"/>
    <property type="match status" value="1"/>
</dbReference>
<dbReference type="STRING" id="177199.A0A420YBQ6"/>
<evidence type="ECO:0000256" key="3">
    <source>
        <dbReference type="ARBA" id="ARBA00022729"/>
    </source>
</evidence>
<sequence>MKLLFASAAVLTWLATGVLATAPPPLNKAVPVSNHFIVQYNDDVSAADRQKHEALLHATVSRHTKYRGIMKTFSIGSFQGYHVEIDAQSVRDLQAANIIKTVIPDARISINAAIPSTSRVLIPRDGDLPPGSDIRVMPAATWGQSRLSHRNSGSSGFVYQRGGSTAYVIDTGIRVTHEEFLDPTNATTRAIWGKNFLDANTVDTDENGHGTHVAGTIGGRTLGIAPETELIACKVFDANGGGPWSGVLAAMDWAVKDAVAKNRVGRSVINMSLGGGKFQPVDDAVTAAVNAGITVVVAAGNTGDLVKNISPAGNADAITVGAIYDDDSRAEWSNYGDGLDVFAPGYAIKSAWIDSDTATREESGTSMACPHVAGLVAYLMEIFGPHTPAQMRDRVNGLATMGKVTGAGDGSANAIAYNGNEMFL</sequence>
<dbReference type="InterPro" id="IPR010259">
    <property type="entry name" value="S8pro/Inhibitor_I9"/>
</dbReference>
<evidence type="ECO:0000256" key="6">
    <source>
        <dbReference type="PROSITE-ProRule" id="PRU01240"/>
    </source>
</evidence>
<evidence type="ECO:0000256" key="5">
    <source>
        <dbReference type="ARBA" id="ARBA00022825"/>
    </source>
</evidence>
<evidence type="ECO:0000256" key="7">
    <source>
        <dbReference type="RuleBase" id="RU003355"/>
    </source>
</evidence>
<dbReference type="PROSITE" id="PS00138">
    <property type="entry name" value="SUBTILASE_SER"/>
    <property type="match status" value="1"/>
</dbReference>
<dbReference type="GO" id="GO:0004252">
    <property type="term" value="F:serine-type endopeptidase activity"/>
    <property type="evidence" value="ECO:0007669"/>
    <property type="project" value="UniProtKB-UniRule"/>
</dbReference>
<comment type="caution">
    <text evidence="11">The sequence shown here is derived from an EMBL/GenBank/DDBJ whole genome shotgun (WGS) entry which is preliminary data.</text>
</comment>
<dbReference type="InterPro" id="IPR000209">
    <property type="entry name" value="Peptidase_S8/S53_dom"/>
</dbReference>
<proteinExistence type="inferred from homology"/>
<dbReference type="AlphaFoldDB" id="A0A420YBQ6"/>
<dbReference type="EMBL" id="QVQW01000022">
    <property type="protein sequence ID" value="RKU45321.1"/>
    <property type="molecule type" value="Genomic_DNA"/>
</dbReference>
<dbReference type="PANTHER" id="PTHR43806:SF11">
    <property type="entry name" value="CEREVISIN-RELATED"/>
    <property type="match status" value="1"/>
</dbReference>
<protein>
    <submittedName>
        <fullName evidence="11">Uncharacterized protein</fullName>
    </submittedName>
</protein>
<organism evidence="11 12">
    <name type="scientific">Coniochaeta pulveracea</name>
    <dbReference type="NCBI Taxonomy" id="177199"/>
    <lineage>
        <taxon>Eukaryota</taxon>
        <taxon>Fungi</taxon>
        <taxon>Dikarya</taxon>
        <taxon>Ascomycota</taxon>
        <taxon>Pezizomycotina</taxon>
        <taxon>Sordariomycetes</taxon>
        <taxon>Sordariomycetidae</taxon>
        <taxon>Coniochaetales</taxon>
        <taxon>Coniochaetaceae</taxon>
        <taxon>Coniochaeta</taxon>
    </lineage>
</organism>
<dbReference type="InterPro" id="IPR023828">
    <property type="entry name" value="Peptidase_S8_Ser-AS"/>
</dbReference>
<dbReference type="Pfam" id="PF05922">
    <property type="entry name" value="Inhibitor_I9"/>
    <property type="match status" value="1"/>
</dbReference>
<evidence type="ECO:0000259" key="10">
    <source>
        <dbReference type="Pfam" id="PF05922"/>
    </source>
</evidence>
<dbReference type="GO" id="GO:0006508">
    <property type="term" value="P:proteolysis"/>
    <property type="evidence" value="ECO:0007669"/>
    <property type="project" value="UniProtKB-KW"/>
</dbReference>
<dbReference type="PRINTS" id="PR00723">
    <property type="entry name" value="SUBTILISIN"/>
</dbReference>
<evidence type="ECO:0000259" key="9">
    <source>
        <dbReference type="Pfam" id="PF00082"/>
    </source>
</evidence>
<evidence type="ECO:0000313" key="11">
    <source>
        <dbReference type="EMBL" id="RKU45321.1"/>
    </source>
</evidence>
<feature type="active site" description="Charge relay system" evidence="6">
    <location>
        <position position="366"/>
    </location>
</feature>
<dbReference type="SUPFAM" id="SSF54897">
    <property type="entry name" value="Protease propeptides/inhibitors"/>
    <property type="match status" value="1"/>
</dbReference>
<dbReference type="OrthoDB" id="206201at2759"/>
<keyword evidence="2 6" id="KW-0645">Protease</keyword>
<accession>A0A420YBQ6</accession>
<feature type="active site" description="Charge relay system" evidence="6">
    <location>
        <position position="209"/>
    </location>
</feature>
<dbReference type="CDD" id="cd04077">
    <property type="entry name" value="Peptidases_S8_PCSK9_ProteinaseK_like"/>
    <property type="match status" value="1"/>
</dbReference>
<dbReference type="Pfam" id="PF00082">
    <property type="entry name" value="Peptidase_S8"/>
    <property type="match status" value="1"/>
</dbReference>
<dbReference type="PROSITE" id="PS51892">
    <property type="entry name" value="SUBTILASE"/>
    <property type="match status" value="1"/>
</dbReference>
<gene>
    <name evidence="11" type="ORF">DL546_007422</name>
</gene>
<dbReference type="InterPro" id="IPR036852">
    <property type="entry name" value="Peptidase_S8/S53_dom_sf"/>
</dbReference>
<reference evidence="11 12" key="1">
    <citation type="submission" date="2018-08" db="EMBL/GenBank/DDBJ databases">
        <title>Draft genome of the lignicolous fungus Coniochaeta pulveracea.</title>
        <authorList>
            <person name="Borstlap C.J."/>
            <person name="De Witt R.N."/>
            <person name="Botha A."/>
            <person name="Volschenk H."/>
        </authorList>
    </citation>
    <scope>NUCLEOTIDE SEQUENCE [LARGE SCALE GENOMIC DNA]</scope>
    <source>
        <strain evidence="11 12">CAB683</strain>
    </source>
</reference>
<name>A0A420YBQ6_9PEZI</name>
<keyword evidence="3 8" id="KW-0732">Signal</keyword>
<dbReference type="InterPro" id="IPR050131">
    <property type="entry name" value="Peptidase_S8_subtilisin-like"/>
</dbReference>
<dbReference type="InterPro" id="IPR034193">
    <property type="entry name" value="PCSK9_ProteinaseK-like"/>
</dbReference>
<evidence type="ECO:0000313" key="12">
    <source>
        <dbReference type="Proteomes" id="UP000275385"/>
    </source>
</evidence>
<evidence type="ECO:0000256" key="8">
    <source>
        <dbReference type="SAM" id="SignalP"/>
    </source>
</evidence>
<feature type="signal peptide" evidence="8">
    <location>
        <begin position="1"/>
        <end position="20"/>
    </location>
</feature>
<feature type="chain" id="PRO_5019465533" evidence="8">
    <location>
        <begin position="21"/>
        <end position="424"/>
    </location>
</feature>
<dbReference type="SUPFAM" id="SSF52743">
    <property type="entry name" value="Subtilisin-like"/>
    <property type="match status" value="1"/>
</dbReference>
<evidence type="ECO:0000256" key="2">
    <source>
        <dbReference type="ARBA" id="ARBA00022670"/>
    </source>
</evidence>
<feature type="domain" description="Peptidase S8/S53" evidence="9">
    <location>
        <begin position="168"/>
        <end position="396"/>
    </location>
</feature>
<keyword evidence="12" id="KW-1185">Reference proteome</keyword>
<evidence type="ECO:0000256" key="4">
    <source>
        <dbReference type="ARBA" id="ARBA00022801"/>
    </source>
</evidence>
<dbReference type="PROSITE" id="PS00137">
    <property type="entry name" value="SUBTILASE_HIS"/>
    <property type="match status" value="1"/>
</dbReference>
<dbReference type="InterPro" id="IPR022398">
    <property type="entry name" value="Peptidase_S8_His-AS"/>
</dbReference>
<comment type="similarity">
    <text evidence="1 6 7">Belongs to the peptidase S8 family.</text>
</comment>
<feature type="active site" description="Charge relay system" evidence="6">
    <location>
        <position position="170"/>
    </location>
</feature>
<dbReference type="Proteomes" id="UP000275385">
    <property type="component" value="Unassembled WGS sequence"/>
</dbReference>
<dbReference type="FunFam" id="3.40.50.200:FF:000007">
    <property type="entry name" value="Subtilisin-like serine protease"/>
    <property type="match status" value="1"/>
</dbReference>
<feature type="domain" description="Inhibitor I9" evidence="10">
    <location>
        <begin position="36"/>
        <end position="108"/>
    </location>
</feature>